<gene>
    <name evidence="1" type="ORF">Ae201684_016744</name>
</gene>
<dbReference type="InterPro" id="IPR010530">
    <property type="entry name" value="B12D"/>
</dbReference>
<proteinExistence type="predicted"/>
<organism evidence="1 2">
    <name type="scientific">Aphanomyces euteiches</name>
    <dbReference type="NCBI Taxonomy" id="100861"/>
    <lineage>
        <taxon>Eukaryota</taxon>
        <taxon>Sar</taxon>
        <taxon>Stramenopiles</taxon>
        <taxon>Oomycota</taxon>
        <taxon>Saprolegniomycetes</taxon>
        <taxon>Saprolegniales</taxon>
        <taxon>Verrucalvaceae</taxon>
        <taxon>Aphanomyces</taxon>
    </lineage>
</organism>
<name>A0A6G0WCL4_9STRA</name>
<reference evidence="1 2" key="1">
    <citation type="submission" date="2019-07" db="EMBL/GenBank/DDBJ databases">
        <title>Genomics analysis of Aphanomyces spp. identifies a new class of oomycete effector associated with host adaptation.</title>
        <authorList>
            <person name="Gaulin E."/>
        </authorList>
    </citation>
    <scope>NUCLEOTIDE SEQUENCE [LARGE SCALE GENOMIC DNA]</scope>
    <source>
        <strain evidence="1 2">ATCC 201684</strain>
    </source>
</reference>
<dbReference type="VEuPathDB" id="FungiDB:AeMF1_001938"/>
<dbReference type="AlphaFoldDB" id="A0A6G0WCL4"/>
<protein>
    <submittedName>
        <fullName evidence="1">Uncharacterized protein</fullName>
    </submittedName>
</protein>
<dbReference type="EMBL" id="VJMJ01000266">
    <property type="protein sequence ID" value="KAF0724681.1"/>
    <property type="molecule type" value="Genomic_DNA"/>
</dbReference>
<dbReference type="Pfam" id="PF06522">
    <property type="entry name" value="B12D"/>
    <property type="match status" value="1"/>
</dbReference>
<evidence type="ECO:0000313" key="2">
    <source>
        <dbReference type="Proteomes" id="UP000481153"/>
    </source>
</evidence>
<sequence>MSPRVKSTMKAMLSDAATFPLLGSVVFAFGLVVVAGAHCLVTSPDVRFRKTKRENPIYTSESAARAFTAHRHGFAMLSPNPINTDESFRTTNDDDIGVKTDVAWRK</sequence>
<evidence type="ECO:0000313" key="1">
    <source>
        <dbReference type="EMBL" id="KAF0724681.1"/>
    </source>
</evidence>
<dbReference type="Proteomes" id="UP000481153">
    <property type="component" value="Unassembled WGS sequence"/>
</dbReference>
<accession>A0A6G0WCL4</accession>
<comment type="caution">
    <text evidence="1">The sequence shown here is derived from an EMBL/GenBank/DDBJ whole genome shotgun (WGS) entry which is preliminary data.</text>
</comment>
<keyword evidence="2" id="KW-1185">Reference proteome</keyword>